<evidence type="ECO:0000313" key="1">
    <source>
        <dbReference type="EMBL" id="CAG8526853.1"/>
    </source>
</evidence>
<proteinExistence type="predicted"/>
<dbReference type="Proteomes" id="UP000789375">
    <property type="component" value="Unassembled WGS sequence"/>
</dbReference>
<dbReference type="AlphaFoldDB" id="A0A9N9FDQ1"/>
<reference evidence="1" key="1">
    <citation type="submission" date="2021-06" db="EMBL/GenBank/DDBJ databases">
        <authorList>
            <person name="Kallberg Y."/>
            <person name="Tangrot J."/>
            <person name="Rosling A."/>
        </authorList>
    </citation>
    <scope>NUCLEOTIDE SEQUENCE</scope>
    <source>
        <strain evidence="1">87-6 pot B 2015</strain>
    </source>
</reference>
<keyword evidence="2" id="KW-1185">Reference proteome</keyword>
<comment type="caution">
    <text evidence="1">The sequence shown here is derived from an EMBL/GenBank/DDBJ whole genome shotgun (WGS) entry which is preliminary data.</text>
</comment>
<protein>
    <submittedName>
        <fullName evidence="1">10959_t:CDS:1</fullName>
    </submittedName>
</protein>
<sequence>MYSELYFQIFFYRIRILPSDRISKFPDTCKILILLDKISKFFDLTCKTYIMLN</sequence>
<organism evidence="1 2">
    <name type="scientific">Funneliformis mosseae</name>
    <name type="common">Endomycorrhizal fungus</name>
    <name type="synonym">Glomus mosseae</name>
    <dbReference type="NCBI Taxonomy" id="27381"/>
    <lineage>
        <taxon>Eukaryota</taxon>
        <taxon>Fungi</taxon>
        <taxon>Fungi incertae sedis</taxon>
        <taxon>Mucoromycota</taxon>
        <taxon>Glomeromycotina</taxon>
        <taxon>Glomeromycetes</taxon>
        <taxon>Glomerales</taxon>
        <taxon>Glomeraceae</taxon>
        <taxon>Funneliformis</taxon>
    </lineage>
</organism>
<gene>
    <name evidence="1" type="ORF">FMOSSE_LOCUS5310</name>
</gene>
<accession>A0A9N9FDQ1</accession>
<dbReference type="EMBL" id="CAJVPP010000994">
    <property type="protein sequence ID" value="CAG8526853.1"/>
    <property type="molecule type" value="Genomic_DNA"/>
</dbReference>
<name>A0A9N9FDQ1_FUNMO</name>
<evidence type="ECO:0000313" key="2">
    <source>
        <dbReference type="Proteomes" id="UP000789375"/>
    </source>
</evidence>